<reference evidence="17" key="1">
    <citation type="submission" date="2022-02" db="EMBL/GenBank/DDBJ databases">
        <authorList>
            <person name="Giguere J D."/>
        </authorList>
    </citation>
    <scope>NUCLEOTIDE SEQUENCE</scope>
    <source>
        <strain evidence="17">CCAP 1055/1</strain>
    </source>
</reference>
<feature type="domain" description="Fungal lipase-type" evidence="16">
    <location>
        <begin position="305"/>
        <end position="429"/>
    </location>
</feature>
<evidence type="ECO:0000256" key="13">
    <source>
        <dbReference type="ARBA" id="ARBA00024531"/>
    </source>
</evidence>
<keyword evidence="3" id="KW-1003">Cell membrane</keyword>
<evidence type="ECO:0000256" key="1">
    <source>
        <dbReference type="ARBA" id="ARBA00001913"/>
    </source>
</evidence>
<evidence type="ECO:0000256" key="3">
    <source>
        <dbReference type="ARBA" id="ARBA00022475"/>
    </source>
</evidence>
<comment type="catalytic activity">
    <reaction evidence="13">
        <text>a 1,2-diacyl-sn-glycerol + H2O = a 2-acylglycerol + a fatty acid + H(+)</text>
        <dbReference type="Rhea" id="RHEA:33275"/>
        <dbReference type="ChEBI" id="CHEBI:15377"/>
        <dbReference type="ChEBI" id="CHEBI:15378"/>
        <dbReference type="ChEBI" id="CHEBI:17389"/>
        <dbReference type="ChEBI" id="CHEBI:17815"/>
        <dbReference type="ChEBI" id="CHEBI:28868"/>
        <dbReference type="EC" id="3.1.1.116"/>
    </reaction>
    <physiologicalReaction direction="left-to-right" evidence="13">
        <dbReference type="Rhea" id="RHEA:33276"/>
    </physiologicalReaction>
</comment>
<proteinExistence type="predicted"/>
<comment type="cofactor">
    <cofactor evidence="1">
        <name>Ca(2+)</name>
        <dbReference type="ChEBI" id="CHEBI:29108"/>
    </cofactor>
</comment>
<dbReference type="AlphaFoldDB" id="A0A8J9TKM9"/>
<protein>
    <recommendedName>
        <fullName evidence="14">sn-1-specific diacylglycerol lipase</fullName>
        <ecNumber evidence="14">3.1.1.116</ecNumber>
    </recommendedName>
</protein>
<dbReference type="Pfam" id="PF01764">
    <property type="entry name" value="Lipase_3"/>
    <property type="match status" value="1"/>
</dbReference>
<keyword evidence="9" id="KW-0442">Lipid degradation</keyword>
<evidence type="ECO:0000256" key="14">
    <source>
        <dbReference type="ARBA" id="ARBA00026104"/>
    </source>
</evidence>
<evidence type="ECO:0000256" key="5">
    <source>
        <dbReference type="ARBA" id="ARBA00022692"/>
    </source>
</evidence>
<dbReference type="InterPro" id="IPR002921">
    <property type="entry name" value="Fungal_lipase-type"/>
</dbReference>
<dbReference type="InterPro" id="IPR029058">
    <property type="entry name" value="AB_hydrolase_fold"/>
</dbReference>
<evidence type="ECO:0000256" key="12">
    <source>
        <dbReference type="ARBA" id="ARBA00023136"/>
    </source>
</evidence>
<feature type="chain" id="PRO_5035448399" description="sn-1-specific diacylglycerol lipase" evidence="15">
    <location>
        <begin position="18"/>
        <end position="576"/>
    </location>
</feature>
<dbReference type="EMBL" id="OU594946">
    <property type="protein sequence ID" value="CAG9290298.1"/>
    <property type="molecule type" value="Genomic_DNA"/>
</dbReference>
<evidence type="ECO:0000256" key="2">
    <source>
        <dbReference type="ARBA" id="ARBA00004651"/>
    </source>
</evidence>
<dbReference type="Proteomes" id="UP000836788">
    <property type="component" value="Chromosome 5"/>
</dbReference>
<comment type="subcellular location">
    <subcellularLocation>
        <location evidence="2">Cell membrane</location>
        <topology evidence="2">Multi-pass membrane protein</topology>
    </subcellularLocation>
</comment>
<evidence type="ECO:0000256" key="4">
    <source>
        <dbReference type="ARBA" id="ARBA00022553"/>
    </source>
</evidence>
<dbReference type="GO" id="GO:0005886">
    <property type="term" value="C:plasma membrane"/>
    <property type="evidence" value="ECO:0007669"/>
    <property type="project" value="UniProtKB-SubCell"/>
</dbReference>
<dbReference type="InterPro" id="IPR052214">
    <property type="entry name" value="DAG_Lipase-Related"/>
</dbReference>
<keyword evidence="6" id="KW-0479">Metal-binding</keyword>
<evidence type="ECO:0000259" key="16">
    <source>
        <dbReference type="Pfam" id="PF01764"/>
    </source>
</evidence>
<keyword evidence="12" id="KW-0472">Membrane</keyword>
<dbReference type="GO" id="GO:0046872">
    <property type="term" value="F:metal ion binding"/>
    <property type="evidence" value="ECO:0007669"/>
    <property type="project" value="UniProtKB-KW"/>
</dbReference>
<evidence type="ECO:0000313" key="17">
    <source>
        <dbReference type="EMBL" id="CAG9290298.1"/>
    </source>
</evidence>
<evidence type="ECO:0000256" key="7">
    <source>
        <dbReference type="ARBA" id="ARBA00022801"/>
    </source>
</evidence>
<keyword evidence="10" id="KW-1133">Transmembrane helix</keyword>
<keyword evidence="11" id="KW-0443">Lipid metabolism</keyword>
<keyword evidence="15" id="KW-0732">Signal</keyword>
<feature type="signal peptide" evidence="15">
    <location>
        <begin position="1"/>
        <end position="17"/>
    </location>
</feature>
<organism evidence="17">
    <name type="scientific">Phaeodactylum tricornutum</name>
    <name type="common">Diatom</name>
    <dbReference type="NCBI Taxonomy" id="2850"/>
    <lineage>
        <taxon>Eukaryota</taxon>
        <taxon>Sar</taxon>
        <taxon>Stramenopiles</taxon>
        <taxon>Ochrophyta</taxon>
        <taxon>Bacillariophyta</taxon>
        <taxon>Bacillariophyceae</taxon>
        <taxon>Bacillariophycidae</taxon>
        <taxon>Naviculales</taxon>
        <taxon>Phaeodactylaceae</taxon>
        <taxon>Phaeodactylum</taxon>
    </lineage>
</organism>
<evidence type="ECO:0000256" key="11">
    <source>
        <dbReference type="ARBA" id="ARBA00023098"/>
    </source>
</evidence>
<keyword evidence="7" id="KW-0378">Hydrolase</keyword>
<sequence length="576" mass="65704">MRFCLLLFLTLLDNIAGSFIQRSHAGSFRTLTLRTHKKTDTEEHGGPQKLNIQQESSLFDIRAQWEKTTSEFDPVDFWKQIVRNDETINDSVVNRETNEEGRITEFWDALKHNTDSSHLEDAFGNVDFHGIGQNLMGLISGGFHSDVTVNDIIERVRDSTNQDDKEDSKRFDIIIEMIQNYKGLITEVMAKYVLDTVDFSRFRPASLFYYIEKEDSIKTPSWKRRQHRFCPEVDLNMVKNLNNDLALARLSYADSCDEIREGLRLFKMPYELVYAEVESEPGKPGHFIALKRNQPFRGGELEAILVVRGTKTVADVVTDLCCDIVEYNEGKAHSFMLASGQYIAEKHTQLFADLLAKSGKSKLKLTLVGHSLGAGAAAIAGMELNAHPDINVEGVGFGCPSLVTQELAEYTSWYVTVVNDSDVVPRANPVTVANVLLNITEYDWVPSAQRDALQVLNELHRRQPFIFQEGVIEKLQEMLQPLIESADSGPRSKLCSDGERIQPILVPPGKCIHFYHDGYRISGRYVPNSFFCEIDVTRRMFKDHFFDSGYEQVFLDLMRQEKGDPHFRFKVEQTEY</sequence>
<accession>A0A8J9TKM9</accession>
<keyword evidence="4" id="KW-0597">Phosphoprotein</keyword>
<name>A0A8J9TKM9_PHATR</name>
<gene>
    <name evidence="17" type="ORF">PTTT1_LOCUS44357</name>
</gene>
<evidence type="ECO:0000256" key="8">
    <source>
        <dbReference type="ARBA" id="ARBA00022837"/>
    </source>
</evidence>
<keyword evidence="5" id="KW-0812">Transmembrane</keyword>
<evidence type="ECO:0000256" key="9">
    <source>
        <dbReference type="ARBA" id="ARBA00022963"/>
    </source>
</evidence>
<keyword evidence="8" id="KW-0106">Calcium</keyword>
<evidence type="ECO:0000256" key="6">
    <source>
        <dbReference type="ARBA" id="ARBA00022723"/>
    </source>
</evidence>
<dbReference type="PANTHER" id="PTHR45792">
    <property type="entry name" value="DIACYLGLYCEROL LIPASE HOMOLOG-RELATED"/>
    <property type="match status" value="1"/>
</dbReference>
<dbReference type="PANTHER" id="PTHR45792:SF8">
    <property type="entry name" value="DIACYLGLYCEROL LIPASE-ALPHA"/>
    <property type="match status" value="1"/>
</dbReference>
<dbReference type="Gene3D" id="3.40.50.1820">
    <property type="entry name" value="alpha/beta hydrolase"/>
    <property type="match status" value="1"/>
</dbReference>
<dbReference type="SUPFAM" id="SSF53474">
    <property type="entry name" value="alpha/beta-Hydrolases"/>
    <property type="match status" value="1"/>
</dbReference>
<dbReference type="GO" id="GO:0016042">
    <property type="term" value="P:lipid catabolic process"/>
    <property type="evidence" value="ECO:0007669"/>
    <property type="project" value="UniProtKB-KW"/>
</dbReference>
<evidence type="ECO:0000256" key="15">
    <source>
        <dbReference type="SAM" id="SignalP"/>
    </source>
</evidence>
<dbReference type="EC" id="3.1.1.116" evidence="14"/>
<evidence type="ECO:0000256" key="10">
    <source>
        <dbReference type="ARBA" id="ARBA00022989"/>
    </source>
</evidence>
<dbReference type="GO" id="GO:0016298">
    <property type="term" value="F:lipase activity"/>
    <property type="evidence" value="ECO:0007669"/>
    <property type="project" value="TreeGrafter"/>
</dbReference>